<dbReference type="Pfam" id="PF11119">
    <property type="entry name" value="DUF2633"/>
    <property type="match status" value="1"/>
</dbReference>
<keyword evidence="1" id="KW-0812">Transmembrane</keyword>
<dbReference type="InterPro" id="IPR022576">
    <property type="entry name" value="YfgG"/>
</dbReference>
<organism evidence="2 3">
    <name type="scientific">Pantoea eucrina</name>
    <dbReference type="NCBI Taxonomy" id="472693"/>
    <lineage>
        <taxon>Bacteria</taxon>
        <taxon>Pseudomonadati</taxon>
        <taxon>Pseudomonadota</taxon>
        <taxon>Gammaproteobacteria</taxon>
        <taxon>Enterobacterales</taxon>
        <taxon>Erwiniaceae</taxon>
        <taxon>Pantoea</taxon>
    </lineage>
</organism>
<keyword evidence="1" id="KW-1133">Transmembrane helix</keyword>
<feature type="transmembrane region" description="Helical" evidence="1">
    <location>
        <begin position="20"/>
        <end position="40"/>
    </location>
</feature>
<protein>
    <submittedName>
        <fullName evidence="2">YfgG family protein</fullName>
    </submittedName>
</protein>
<accession>A0ABU5LD91</accession>
<reference evidence="3" key="1">
    <citation type="submission" date="2023-07" db="EMBL/GenBank/DDBJ databases">
        <title>Structural and functional analysis of rice phyllospheric bacteria for their antimicrobial properties and defense elicitation against blast disease.</title>
        <authorList>
            <person name="Sahu K.P."/>
            <person name="Asharani P."/>
            <person name="Kumar M."/>
            <person name="Reddy B."/>
            <person name="Kumar A."/>
        </authorList>
    </citation>
    <scope>NUCLEOTIDE SEQUENCE [LARGE SCALE GENOMIC DNA]</scope>
    <source>
        <strain evidence="3">OsEp_Plm_30P10</strain>
    </source>
</reference>
<gene>
    <name evidence="2" type="ORF">N4G40_05285</name>
</gene>
<dbReference type="Proteomes" id="UP001288620">
    <property type="component" value="Unassembled WGS sequence"/>
</dbReference>
<name>A0ABU5LD91_9GAMM</name>
<dbReference type="EMBL" id="JAOBTT010000001">
    <property type="protein sequence ID" value="MDZ7277691.1"/>
    <property type="molecule type" value="Genomic_DNA"/>
</dbReference>
<proteinExistence type="predicted"/>
<evidence type="ECO:0000313" key="3">
    <source>
        <dbReference type="Proteomes" id="UP001288620"/>
    </source>
</evidence>
<keyword evidence="3" id="KW-1185">Reference proteome</keyword>
<comment type="caution">
    <text evidence="2">The sequence shown here is derived from an EMBL/GenBank/DDBJ whole genome shotgun (WGS) entry which is preliminary data.</text>
</comment>
<keyword evidence="1" id="KW-0472">Membrane</keyword>
<evidence type="ECO:0000256" key="1">
    <source>
        <dbReference type="SAM" id="Phobius"/>
    </source>
</evidence>
<sequence>MNSAIPARRRHKTSNMTRIVLFISFLILAGRLIFIIPGAIEHHQQKKTASESVTAPPGAR</sequence>
<evidence type="ECO:0000313" key="2">
    <source>
        <dbReference type="EMBL" id="MDZ7277691.1"/>
    </source>
</evidence>